<dbReference type="EMBL" id="VSSQ01070211">
    <property type="protein sequence ID" value="MPN22062.1"/>
    <property type="molecule type" value="Genomic_DNA"/>
</dbReference>
<protein>
    <submittedName>
        <fullName evidence="2">Uncharacterized protein</fullName>
    </submittedName>
</protein>
<comment type="caution">
    <text evidence="2">The sequence shown here is derived from an EMBL/GenBank/DDBJ whole genome shotgun (WGS) entry which is preliminary data.</text>
</comment>
<feature type="compositionally biased region" description="Polar residues" evidence="1">
    <location>
        <begin position="159"/>
        <end position="170"/>
    </location>
</feature>
<feature type="compositionally biased region" description="Basic residues" evidence="1">
    <location>
        <begin position="179"/>
        <end position="188"/>
    </location>
</feature>
<name>A0A645G7W8_9ZZZZ</name>
<dbReference type="AlphaFoldDB" id="A0A645G7W8"/>
<accession>A0A645G7W8</accession>
<organism evidence="2">
    <name type="scientific">bioreactor metagenome</name>
    <dbReference type="NCBI Taxonomy" id="1076179"/>
    <lineage>
        <taxon>unclassified sequences</taxon>
        <taxon>metagenomes</taxon>
        <taxon>ecological metagenomes</taxon>
    </lineage>
</organism>
<feature type="region of interest" description="Disordered" evidence="1">
    <location>
        <begin position="138"/>
        <end position="188"/>
    </location>
</feature>
<reference evidence="2" key="1">
    <citation type="submission" date="2019-08" db="EMBL/GenBank/DDBJ databases">
        <authorList>
            <person name="Kucharzyk K."/>
            <person name="Murdoch R.W."/>
            <person name="Higgins S."/>
            <person name="Loffler F."/>
        </authorList>
    </citation>
    <scope>NUCLEOTIDE SEQUENCE</scope>
</reference>
<proteinExistence type="predicted"/>
<evidence type="ECO:0000313" key="2">
    <source>
        <dbReference type="EMBL" id="MPN22062.1"/>
    </source>
</evidence>
<sequence length="188" mass="20493">MTSKVKRSVDFSCPGKSNSAVNSNAFGASAGIRNSSGCSNFPPGATAERPDFSNPSAGIFQLQPISASRRVSFSMTSVFRTVSPGRKLWPSSVISPGLPPIQPRNSVNPAWTDLPVVLRRYSPTGLLMCCPRARIRSGTTPGRFRSRRASGLSRLPSPFETQLQQENWSHGRSPEIPHQRRLRKTLSA</sequence>
<gene>
    <name evidence="2" type="ORF">SDC9_169445</name>
</gene>
<evidence type="ECO:0000256" key="1">
    <source>
        <dbReference type="SAM" id="MobiDB-lite"/>
    </source>
</evidence>